<proteinExistence type="predicted"/>
<feature type="region of interest" description="Disordered" evidence="1">
    <location>
        <begin position="1"/>
        <end position="23"/>
    </location>
</feature>
<feature type="region of interest" description="Disordered" evidence="1">
    <location>
        <begin position="80"/>
        <end position="108"/>
    </location>
</feature>
<reference evidence="2" key="1">
    <citation type="submission" date="2023-04" db="EMBL/GenBank/DDBJ databases">
        <title>Phytophthora fragariaefolia NBRC 109709.</title>
        <authorList>
            <person name="Ichikawa N."/>
            <person name="Sato H."/>
            <person name="Tonouchi N."/>
        </authorList>
    </citation>
    <scope>NUCLEOTIDE SEQUENCE</scope>
    <source>
        <strain evidence="2">NBRC 109709</strain>
    </source>
</reference>
<keyword evidence="3" id="KW-1185">Reference proteome</keyword>
<accession>A0A9W6YMR3</accession>
<comment type="caution">
    <text evidence="2">The sequence shown here is derived from an EMBL/GenBank/DDBJ whole genome shotgun (WGS) entry which is preliminary data.</text>
</comment>
<dbReference type="Proteomes" id="UP001165121">
    <property type="component" value="Unassembled WGS sequence"/>
</dbReference>
<dbReference type="EMBL" id="BSXT01018864">
    <property type="protein sequence ID" value="GMG15032.1"/>
    <property type="molecule type" value="Genomic_DNA"/>
</dbReference>
<evidence type="ECO:0000313" key="2">
    <source>
        <dbReference type="EMBL" id="GMG15032.1"/>
    </source>
</evidence>
<organism evidence="2 3">
    <name type="scientific">Phytophthora fragariaefolia</name>
    <dbReference type="NCBI Taxonomy" id="1490495"/>
    <lineage>
        <taxon>Eukaryota</taxon>
        <taxon>Sar</taxon>
        <taxon>Stramenopiles</taxon>
        <taxon>Oomycota</taxon>
        <taxon>Peronosporomycetes</taxon>
        <taxon>Peronosporales</taxon>
        <taxon>Peronosporaceae</taxon>
        <taxon>Phytophthora</taxon>
    </lineage>
</organism>
<dbReference type="AlphaFoldDB" id="A0A9W6YMR3"/>
<evidence type="ECO:0000256" key="1">
    <source>
        <dbReference type="SAM" id="MobiDB-lite"/>
    </source>
</evidence>
<evidence type="ECO:0000313" key="3">
    <source>
        <dbReference type="Proteomes" id="UP001165121"/>
    </source>
</evidence>
<gene>
    <name evidence="2" type="ORF">Pfra01_002931300</name>
</gene>
<name>A0A9W6YMR3_9STRA</name>
<feature type="compositionally biased region" description="Basic and acidic residues" evidence="1">
    <location>
        <begin position="1"/>
        <end position="13"/>
    </location>
</feature>
<sequence>MHHHRQEQFKARQESPGIAPFPAQNKVLVHLESGEAQDDAKIEARNAALFEYYSQLFNSDDGEMYLELVLQRAQERADKNKRELVENQSEGGAVQQPPSSHGGVGFLKLLGRHSKAEDAKDSKHVEFFEPVYVHTRGKSRGRRSTRRNSSQNVP</sequence>
<dbReference type="OrthoDB" id="106883at2759"/>
<feature type="compositionally biased region" description="Basic residues" evidence="1">
    <location>
        <begin position="135"/>
        <end position="146"/>
    </location>
</feature>
<feature type="region of interest" description="Disordered" evidence="1">
    <location>
        <begin position="130"/>
        <end position="154"/>
    </location>
</feature>
<protein>
    <submittedName>
        <fullName evidence="2">Unnamed protein product</fullName>
    </submittedName>
</protein>